<comment type="caution">
    <text evidence="1">The sequence shown here is derived from an EMBL/GenBank/DDBJ whole genome shotgun (WGS) entry which is preliminary data.</text>
</comment>
<keyword evidence="2" id="KW-1185">Reference proteome</keyword>
<evidence type="ECO:0000313" key="2">
    <source>
        <dbReference type="Proteomes" id="UP001154282"/>
    </source>
</evidence>
<evidence type="ECO:0000313" key="1">
    <source>
        <dbReference type="EMBL" id="CAI0472995.1"/>
    </source>
</evidence>
<organism evidence="1 2">
    <name type="scientific">Linum tenue</name>
    <dbReference type="NCBI Taxonomy" id="586396"/>
    <lineage>
        <taxon>Eukaryota</taxon>
        <taxon>Viridiplantae</taxon>
        <taxon>Streptophyta</taxon>
        <taxon>Embryophyta</taxon>
        <taxon>Tracheophyta</taxon>
        <taxon>Spermatophyta</taxon>
        <taxon>Magnoliopsida</taxon>
        <taxon>eudicotyledons</taxon>
        <taxon>Gunneridae</taxon>
        <taxon>Pentapetalae</taxon>
        <taxon>rosids</taxon>
        <taxon>fabids</taxon>
        <taxon>Malpighiales</taxon>
        <taxon>Linaceae</taxon>
        <taxon>Linum</taxon>
    </lineage>
</organism>
<dbReference type="EMBL" id="CAMGYJ010000009">
    <property type="protein sequence ID" value="CAI0472995.1"/>
    <property type="molecule type" value="Genomic_DNA"/>
</dbReference>
<dbReference type="AlphaFoldDB" id="A0AAV0PR04"/>
<dbReference type="Proteomes" id="UP001154282">
    <property type="component" value="Unassembled WGS sequence"/>
</dbReference>
<protein>
    <submittedName>
        <fullName evidence="1">Uncharacterized protein</fullName>
    </submittedName>
</protein>
<gene>
    <name evidence="1" type="ORF">LITE_LOCUS39473</name>
</gene>
<name>A0AAV0PR04_9ROSI</name>
<sequence length="52" mass="6289">MKWSIIIASRDGNLVRECQMTLQRRSLDNSHFRDCWLLLLSKLRTRFAHSER</sequence>
<proteinExistence type="predicted"/>
<accession>A0AAV0PR04</accession>
<reference evidence="1" key="1">
    <citation type="submission" date="2022-08" db="EMBL/GenBank/DDBJ databases">
        <authorList>
            <person name="Gutierrez-Valencia J."/>
        </authorList>
    </citation>
    <scope>NUCLEOTIDE SEQUENCE</scope>
</reference>